<dbReference type="InterPro" id="IPR041656">
    <property type="entry name" value="TPR_5"/>
</dbReference>
<keyword evidence="1" id="KW-0802">TPR repeat</keyword>
<gene>
    <name evidence="3" type="ORF">PSTEL_10950</name>
</gene>
<dbReference type="InterPro" id="IPR011990">
    <property type="entry name" value="TPR-like_helical_dom_sf"/>
</dbReference>
<dbReference type="HOGENOM" id="CLU_116756_1_0_9"/>
<evidence type="ECO:0000313" key="3">
    <source>
        <dbReference type="EMBL" id="AIQ63521.1"/>
    </source>
</evidence>
<keyword evidence="4" id="KW-1185">Reference proteome</keyword>
<evidence type="ECO:0000256" key="1">
    <source>
        <dbReference type="PROSITE-ProRule" id="PRU00339"/>
    </source>
</evidence>
<dbReference type="Pfam" id="PF12688">
    <property type="entry name" value="TPR_5"/>
    <property type="match status" value="1"/>
</dbReference>
<name>A0A089LPS0_9BACL</name>
<dbReference type="KEGG" id="pste:PSTEL_10950"/>
<protein>
    <recommendedName>
        <fullName evidence="2">Tetratrico peptide repeat group 5 domain-containing protein</fullName>
    </recommendedName>
</protein>
<dbReference type="EMBL" id="CP009286">
    <property type="protein sequence ID" value="AIQ63521.1"/>
    <property type="molecule type" value="Genomic_DNA"/>
</dbReference>
<dbReference type="InterPro" id="IPR019734">
    <property type="entry name" value="TPR_rpt"/>
</dbReference>
<proteinExistence type="predicted"/>
<dbReference type="PROSITE" id="PS50005">
    <property type="entry name" value="TPR"/>
    <property type="match status" value="1"/>
</dbReference>
<evidence type="ECO:0000313" key="4">
    <source>
        <dbReference type="Proteomes" id="UP000029507"/>
    </source>
</evidence>
<dbReference type="AlphaFoldDB" id="A0A089LPS0"/>
<dbReference type="Proteomes" id="UP000029507">
    <property type="component" value="Chromosome"/>
</dbReference>
<dbReference type="Gene3D" id="1.25.40.10">
    <property type="entry name" value="Tetratricopeptide repeat domain"/>
    <property type="match status" value="1"/>
</dbReference>
<feature type="repeat" description="TPR" evidence="1">
    <location>
        <begin position="105"/>
        <end position="138"/>
    </location>
</feature>
<dbReference type="SUPFAM" id="SSF48452">
    <property type="entry name" value="TPR-like"/>
    <property type="match status" value="1"/>
</dbReference>
<feature type="domain" description="Tetratrico peptide repeat group 5" evidence="2">
    <location>
        <begin position="71"/>
        <end position="189"/>
    </location>
</feature>
<evidence type="ECO:0000259" key="2">
    <source>
        <dbReference type="Pfam" id="PF12688"/>
    </source>
</evidence>
<accession>A0A089LPS0</accession>
<dbReference type="RefSeq" id="WP_038695117.1">
    <property type="nucleotide sequence ID" value="NZ_CP009286.1"/>
</dbReference>
<reference evidence="3 4" key="1">
    <citation type="submission" date="2014-08" db="EMBL/GenBank/DDBJ databases">
        <title>Comparative genomics of the Paenibacillus odorifer group.</title>
        <authorList>
            <person name="den Bakker H.C."/>
            <person name="Tsai Y.-C."/>
            <person name="Martin N."/>
            <person name="Korlach J."/>
            <person name="Wiedmann M."/>
        </authorList>
    </citation>
    <scope>NUCLEOTIDE SEQUENCE [LARGE SCALE GENOMIC DNA]</scope>
    <source>
        <strain evidence="3 4">DSM 14472</strain>
    </source>
</reference>
<organism evidence="3 4">
    <name type="scientific">Paenibacillus stellifer</name>
    <dbReference type="NCBI Taxonomy" id="169760"/>
    <lineage>
        <taxon>Bacteria</taxon>
        <taxon>Bacillati</taxon>
        <taxon>Bacillota</taxon>
        <taxon>Bacilli</taxon>
        <taxon>Bacillales</taxon>
        <taxon>Paenibacillaceae</taxon>
        <taxon>Paenibacillus</taxon>
    </lineage>
</organism>
<sequence length="194" mass="21339">MRLKLEEAVRLREAGRADEAKAQLLSLLEEYEACRTSQGVTAANPANSGPGNGLPGKNRALGQDHLYAELLYQIAWCHDVLGLEHQAVPYYEGSLSAGLADHLRPGAFLGLGSTYRTLGEYEKAKCLFEHAAAEHPAHRELRVFYAMTLYNLGEHEQAMSILLHLLAGTSADPGIAEYAKAIAFYADNLDRIWE</sequence>
<dbReference type="OrthoDB" id="193829at2"/>
<dbReference type="STRING" id="169760.PSTEL_10950"/>